<organism evidence="1 2">
    <name type="scientific">Faecalicatena contorta</name>
    <dbReference type="NCBI Taxonomy" id="39482"/>
    <lineage>
        <taxon>Bacteria</taxon>
        <taxon>Bacillati</taxon>
        <taxon>Bacillota</taxon>
        <taxon>Clostridia</taxon>
        <taxon>Lachnospirales</taxon>
        <taxon>Lachnospiraceae</taxon>
        <taxon>Faecalicatena</taxon>
    </lineage>
</organism>
<dbReference type="RefSeq" id="WP_109711638.1">
    <property type="nucleotide sequence ID" value="NZ_QGDS01000007.1"/>
</dbReference>
<reference evidence="2" key="1">
    <citation type="submission" date="2017-07" db="EMBL/GenBank/DDBJ databases">
        <authorList>
            <person name="Varghese N."/>
            <person name="Submissions S."/>
        </authorList>
    </citation>
    <scope>NUCLEOTIDE SEQUENCE [LARGE SCALE GENOMIC DNA]</scope>
    <source>
        <strain evidence="2">NLAE-zl-C134</strain>
    </source>
</reference>
<dbReference type="OrthoDB" id="2288114at2"/>
<accession>A0A315ZXV8</accession>
<evidence type="ECO:0000313" key="1">
    <source>
        <dbReference type="EMBL" id="SUQ14598.1"/>
    </source>
</evidence>
<gene>
    <name evidence="1" type="ORF">SAMN05216529_10751</name>
</gene>
<protein>
    <recommendedName>
        <fullName evidence="3">Phage tail protein</fullName>
    </recommendedName>
</protein>
<proteinExistence type="predicted"/>
<sequence>MRQKNALRGHFIGAVNAQTPSTPPTTWLELAKWISNVGDETEEQTDDTGFYDGDGTPETSVVGVAGAYSFEGFYDPEDPAQAMIAGMKYKTGDDRKVWHKVVSAANDKQWVGMATVTDIIAGAGDATEYEDFSCTITYNQLPTESEVTGE</sequence>
<dbReference type="Proteomes" id="UP000254051">
    <property type="component" value="Unassembled WGS sequence"/>
</dbReference>
<evidence type="ECO:0008006" key="3">
    <source>
        <dbReference type="Google" id="ProtNLM"/>
    </source>
</evidence>
<dbReference type="NCBIfam" id="NF047353">
    <property type="entry name" value="tube_lmo2291"/>
    <property type="match status" value="1"/>
</dbReference>
<name>A0A315ZXV8_9FIRM</name>
<dbReference type="EMBL" id="UHJJ01000007">
    <property type="protein sequence ID" value="SUQ14598.1"/>
    <property type="molecule type" value="Genomic_DNA"/>
</dbReference>
<evidence type="ECO:0000313" key="2">
    <source>
        <dbReference type="Proteomes" id="UP000254051"/>
    </source>
</evidence>
<dbReference type="AlphaFoldDB" id="A0A315ZXV8"/>
<keyword evidence="2" id="KW-1185">Reference proteome</keyword>